<dbReference type="InterPro" id="IPR044672">
    <property type="entry name" value="MOCS2A"/>
</dbReference>
<dbReference type="InterPro" id="IPR016155">
    <property type="entry name" value="Mopterin_synth/thiamin_S_b"/>
</dbReference>
<evidence type="ECO:0000256" key="3">
    <source>
        <dbReference type="ARBA" id="ARBA00024247"/>
    </source>
</evidence>
<dbReference type="InterPro" id="IPR003749">
    <property type="entry name" value="ThiS/MoaD-like"/>
</dbReference>
<comment type="similarity">
    <text evidence="2">Belongs to the MoaD family.</text>
</comment>
<dbReference type="AlphaFoldDB" id="A0A150XUD7"/>
<accession>A0A150XUD7</accession>
<dbReference type="PANTHER" id="PTHR33359:SF1">
    <property type="entry name" value="MOLYBDOPTERIN SYNTHASE SULFUR CARRIER SUBUNIT"/>
    <property type="match status" value="1"/>
</dbReference>
<evidence type="ECO:0000313" key="5">
    <source>
        <dbReference type="Proteomes" id="UP000075615"/>
    </source>
</evidence>
<dbReference type="OrthoDB" id="598356at2"/>
<dbReference type="PANTHER" id="PTHR33359">
    <property type="entry name" value="MOLYBDOPTERIN SYNTHASE SULFUR CARRIER SUBUNIT"/>
    <property type="match status" value="1"/>
</dbReference>
<dbReference type="GO" id="GO:0000166">
    <property type="term" value="F:nucleotide binding"/>
    <property type="evidence" value="ECO:0007669"/>
    <property type="project" value="UniProtKB-KW"/>
</dbReference>
<comment type="caution">
    <text evidence="4">The sequence shown here is derived from an EMBL/GenBank/DDBJ whole genome shotgun (WGS) entry which is preliminary data.</text>
</comment>
<dbReference type="STRING" id="296218.AWN68_15930"/>
<reference evidence="4 5" key="1">
    <citation type="submission" date="2016-01" db="EMBL/GenBank/DDBJ databases">
        <title>Genome sequencing of Roseivirga echinicomitans KMM 6058.</title>
        <authorList>
            <person name="Selvaratnam C."/>
            <person name="Thevarajoo S."/>
            <person name="Goh K.M."/>
            <person name="Ee R."/>
            <person name="Chan K.-G."/>
            <person name="Chong C.S."/>
        </authorList>
    </citation>
    <scope>NUCLEOTIDE SEQUENCE [LARGE SCALE GENOMIC DNA]</scope>
    <source>
        <strain evidence="4 5">KMM 6058</strain>
    </source>
</reference>
<dbReference type="Proteomes" id="UP000075615">
    <property type="component" value="Unassembled WGS sequence"/>
</dbReference>
<organism evidence="4 5">
    <name type="scientific">Roseivirga echinicomitans</name>
    <dbReference type="NCBI Taxonomy" id="296218"/>
    <lineage>
        <taxon>Bacteria</taxon>
        <taxon>Pseudomonadati</taxon>
        <taxon>Bacteroidota</taxon>
        <taxon>Cytophagia</taxon>
        <taxon>Cytophagales</taxon>
        <taxon>Roseivirgaceae</taxon>
        <taxon>Roseivirga</taxon>
    </lineage>
</organism>
<dbReference type="EMBL" id="LRDB01000004">
    <property type="protein sequence ID" value="KYG82369.1"/>
    <property type="molecule type" value="Genomic_DNA"/>
</dbReference>
<dbReference type="InterPro" id="IPR012675">
    <property type="entry name" value="Beta-grasp_dom_sf"/>
</dbReference>
<keyword evidence="1" id="KW-0547">Nucleotide-binding</keyword>
<dbReference type="SUPFAM" id="SSF54285">
    <property type="entry name" value="MoaD/ThiS"/>
    <property type="match status" value="1"/>
</dbReference>
<dbReference type="UniPathway" id="UPA00344"/>
<dbReference type="Pfam" id="PF02597">
    <property type="entry name" value="ThiS"/>
    <property type="match status" value="1"/>
</dbReference>
<dbReference type="GO" id="GO:1990133">
    <property type="term" value="C:molybdopterin adenylyltransferase complex"/>
    <property type="evidence" value="ECO:0007669"/>
    <property type="project" value="TreeGrafter"/>
</dbReference>
<dbReference type="CDD" id="cd00754">
    <property type="entry name" value="Ubl_MoaD"/>
    <property type="match status" value="1"/>
</dbReference>
<evidence type="ECO:0000256" key="1">
    <source>
        <dbReference type="ARBA" id="ARBA00022741"/>
    </source>
</evidence>
<keyword evidence="5" id="KW-1185">Reference proteome</keyword>
<dbReference type="Gene3D" id="3.10.20.30">
    <property type="match status" value="1"/>
</dbReference>
<sequence>MKIEVIAFGIAKDILNGNQVTLEMDEQSSVADVRQALVDLYPAFQGLASLQLAVNADYVNDDYLIKENDEVVLIPPVSGG</sequence>
<evidence type="ECO:0000256" key="2">
    <source>
        <dbReference type="ARBA" id="ARBA00024200"/>
    </source>
</evidence>
<evidence type="ECO:0000313" key="4">
    <source>
        <dbReference type="EMBL" id="KYG82369.1"/>
    </source>
</evidence>
<proteinExistence type="inferred from homology"/>
<dbReference type="GO" id="GO:0006777">
    <property type="term" value="P:Mo-molybdopterin cofactor biosynthetic process"/>
    <property type="evidence" value="ECO:0007669"/>
    <property type="project" value="InterPro"/>
</dbReference>
<gene>
    <name evidence="4" type="ORF">AWN68_15930</name>
</gene>
<protein>
    <recommendedName>
        <fullName evidence="3">Molybdopterin synthase sulfur carrier subunit</fullName>
    </recommendedName>
</protein>
<name>A0A150XUD7_9BACT</name>